<reference evidence="2 3" key="1">
    <citation type="submission" date="2017-04" db="EMBL/GenBank/DDBJ databases">
        <title>Monoglobus pectinilyticus 14 draft genome.</title>
        <authorList>
            <person name="Kim C."/>
            <person name="Rosendale D.I."/>
            <person name="Kelly W.J."/>
            <person name="Tannock G.W."/>
            <person name="Patchett M.L."/>
            <person name="Jordens J.Z."/>
        </authorList>
    </citation>
    <scope>NUCLEOTIDE SEQUENCE [LARGE SCALE GENOMIC DNA]</scope>
    <source>
        <strain evidence="2 3">14</strain>
    </source>
</reference>
<organism evidence="2 3">
    <name type="scientific">Monoglobus pectinilyticus</name>
    <dbReference type="NCBI Taxonomy" id="1981510"/>
    <lineage>
        <taxon>Bacteria</taxon>
        <taxon>Bacillati</taxon>
        <taxon>Bacillota</taxon>
        <taxon>Clostridia</taxon>
        <taxon>Monoglobales</taxon>
        <taxon>Monoglobaceae</taxon>
        <taxon>Monoglobus</taxon>
    </lineage>
</organism>
<dbReference type="RefSeq" id="WP_102365067.1">
    <property type="nucleotide sequence ID" value="NZ_CP020991.1"/>
</dbReference>
<evidence type="ECO:0000256" key="1">
    <source>
        <dbReference type="SAM" id="MobiDB-lite"/>
    </source>
</evidence>
<dbReference type="AlphaFoldDB" id="A0A2K9P0K5"/>
<accession>A0A2K9P0K5</accession>
<sequence>MDIYQSAESNSPSWYKQSAEQLGMSEEEYSETMFDRLANSRFTGEPTNFSENEYIDMNIGVYQLYNNNNKAMYLL</sequence>
<feature type="compositionally biased region" description="Polar residues" evidence="1">
    <location>
        <begin position="1"/>
        <end position="20"/>
    </location>
</feature>
<name>A0A2K9P0K5_9FIRM</name>
<proteinExistence type="predicted"/>
<evidence type="ECO:0000313" key="2">
    <source>
        <dbReference type="EMBL" id="AUO18816.1"/>
    </source>
</evidence>
<feature type="region of interest" description="Disordered" evidence="1">
    <location>
        <begin position="1"/>
        <end position="21"/>
    </location>
</feature>
<protein>
    <submittedName>
        <fullName evidence="2">Uncharacterized protein</fullName>
    </submittedName>
</protein>
<dbReference type="EMBL" id="CP020991">
    <property type="protein sequence ID" value="AUO18816.1"/>
    <property type="molecule type" value="Genomic_DNA"/>
</dbReference>
<evidence type="ECO:0000313" key="3">
    <source>
        <dbReference type="Proteomes" id="UP000235589"/>
    </source>
</evidence>
<gene>
    <name evidence="2" type="ORF">B9O19_00633</name>
</gene>
<dbReference type="GeneID" id="98062059"/>
<keyword evidence="3" id="KW-1185">Reference proteome</keyword>
<dbReference type="KEGG" id="mpec:B9O19_00633"/>
<dbReference type="Proteomes" id="UP000235589">
    <property type="component" value="Chromosome"/>
</dbReference>